<reference evidence="2" key="1">
    <citation type="submission" date="2018-05" db="EMBL/GenBank/DDBJ databases">
        <authorList>
            <person name="Lanie J.A."/>
            <person name="Ng W.-L."/>
            <person name="Kazmierczak K.M."/>
            <person name="Andrzejewski T.M."/>
            <person name="Davidsen T.M."/>
            <person name="Wayne K.J."/>
            <person name="Tettelin H."/>
            <person name="Glass J.I."/>
            <person name="Rusch D."/>
            <person name="Podicherti R."/>
            <person name="Tsui H.-C.T."/>
            <person name="Winkler M.E."/>
        </authorList>
    </citation>
    <scope>NUCLEOTIDE SEQUENCE</scope>
</reference>
<feature type="coiled-coil region" evidence="1">
    <location>
        <begin position="30"/>
        <end position="57"/>
    </location>
</feature>
<protein>
    <recommendedName>
        <fullName evidence="3">SlyX protein</fullName>
    </recommendedName>
</protein>
<name>A0A382UNN9_9ZZZZ</name>
<dbReference type="PANTHER" id="PTHR36508">
    <property type="entry name" value="PROTEIN SLYX"/>
    <property type="match status" value="1"/>
</dbReference>
<dbReference type="AlphaFoldDB" id="A0A382UNN9"/>
<dbReference type="Gene3D" id="1.20.5.300">
    <property type="match status" value="1"/>
</dbReference>
<gene>
    <name evidence="2" type="ORF">METZ01_LOCUS388162</name>
</gene>
<dbReference type="InterPro" id="IPR007236">
    <property type="entry name" value="SlyX"/>
</dbReference>
<sequence>MSNGNKERLVNIESALAHVEQLTESLNETVVEQAKSIRRLTQQMDQLTDRMAAEDMKAAKDNITKPPHYS</sequence>
<dbReference type="Pfam" id="PF04102">
    <property type="entry name" value="SlyX"/>
    <property type="match status" value="1"/>
</dbReference>
<proteinExistence type="predicted"/>
<organism evidence="2">
    <name type="scientific">marine metagenome</name>
    <dbReference type="NCBI Taxonomy" id="408172"/>
    <lineage>
        <taxon>unclassified sequences</taxon>
        <taxon>metagenomes</taxon>
        <taxon>ecological metagenomes</taxon>
    </lineage>
</organism>
<accession>A0A382UNN9</accession>
<evidence type="ECO:0000313" key="2">
    <source>
        <dbReference type="EMBL" id="SVD35308.1"/>
    </source>
</evidence>
<evidence type="ECO:0008006" key="3">
    <source>
        <dbReference type="Google" id="ProtNLM"/>
    </source>
</evidence>
<evidence type="ECO:0000256" key="1">
    <source>
        <dbReference type="SAM" id="Coils"/>
    </source>
</evidence>
<keyword evidence="1" id="KW-0175">Coiled coil</keyword>
<dbReference type="EMBL" id="UINC01145277">
    <property type="protein sequence ID" value="SVD35308.1"/>
    <property type="molecule type" value="Genomic_DNA"/>
</dbReference>
<dbReference type="PANTHER" id="PTHR36508:SF1">
    <property type="entry name" value="PROTEIN SLYX"/>
    <property type="match status" value="1"/>
</dbReference>